<feature type="transmembrane region" description="Helical" evidence="1">
    <location>
        <begin position="39"/>
        <end position="57"/>
    </location>
</feature>
<dbReference type="OrthoDB" id="169315at2157"/>
<name>A0A6B0T392_9EURY</name>
<accession>A0A6B0T392</accession>
<dbReference type="Proteomes" id="UP000437065">
    <property type="component" value="Unassembled WGS sequence"/>
</dbReference>
<keyword evidence="3" id="KW-1185">Reference proteome</keyword>
<protein>
    <submittedName>
        <fullName evidence="2">Uncharacterized protein</fullName>
    </submittedName>
</protein>
<reference evidence="2 3" key="1">
    <citation type="submission" date="2019-12" db="EMBL/GenBank/DDBJ databases">
        <title>Isolation and characterization of three novel carbon monoxide-oxidizing members of Halobacteria from salione crusts and soils.</title>
        <authorList>
            <person name="Myers M.R."/>
            <person name="King G.M."/>
        </authorList>
    </citation>
    <scope>NUCLEOTIDE SEQUENCE [LARGE SCALE GENOMIC DNA]</scope>
    <source>
        <strain evidence="2 3">WSA2</strain>
    </source>
</reference>
<evidence type="ECO:0000256" key="1">
    <source>
        <dbReference type="SAM" id="Phobius"/>
    </source>
</evidence>
<dbReference type="InterPro" id="IPR045466">
    <property type="entry name" value="DUF6498"/>
</dbReference>
<gene>
    <name evidence="2" type="ORF">GRX01_18335</name>
</gene>
<feature type="transmembrane region" description="Helical" evidence="1">
    <location>
        <begin position="171"/>
        <end position="190"/>
    </location>
</feature>
<keyword evidence="1" id="KW-0812">Transmembrane</keyword>
<sequence>MRSALPVRLPHARSGPLAVLTSNLVVPVGVLALGWSTTVLLGVFVLDVIAGVWWAVVKVPFAAKRPNNAIDDDSRLFWPFEAKRGGIALPGPFPPVYLRNVPTLIVAACVLAPLETVAAFMVFTLPDPTVTDAMAGQLLLGGSAVVVGRGYETVADYFHGGEYRDHSPRSVLLLPFMHLFGVGALVFLAGGLAGSGLAGDLVLGAVVAGKFAFDLRTLRVERDPDRRGWFYRLYGNAETEIEPEPVAVPDGEPLATIRPRRRVAVVDAAFRGLTYSLSSPVLVVWAVVILLVGIGAWSLVGWPVLVVVAFVGVRALGRYLAYGTVEYRAHEGVLVVHDRLLDEPQARIEGTAVTGASVERDPVDRVFDTETLEIGGTDDDVGPDIGLTVPEPEEVNDDEPNANRSLRVAHVADPTPIVEALDAAWYLER</sequence>
<dbReference type="AlphaFoldDB" id="A0A6B0T392"/>
<dbReference type="Pfam" id="PF20108">
    <property type="entry name" value="DUF6498"/>
    <property type="match status" value="1"/>
</dbReference>
<proteinExistence type="predicted"/>
<evidence type="ECO:0000313" key="3">
    <source>
        <dbReference type="Proteomes" id="UP000437065"/>
    </source>
</evidence>
<comment type="caution">
    <text evidence="2">The sequence shown here is derived from an EMBL/GenBank/DDBJ whole genome shotgun (WGS) entry which is preliminary data.</text>
</comment>
<dbReference type="EMBL" id="WUUS01000016">
    <property type="protein sequence ID" value="MXR43283.1"/>
    <property type="molecule type" value="Genomic_DNA"/>
</dbReference>
<keyword evidence="1" id="KW-1133">Transmembrane helix</keyword>
<keyword evidence="1" id="KW-0472">Membrane</keyword>
<organism evidence="2 3">
    <name type="scientific">Halobaculum saliterrae</name>
    <dbReference type="NCBI Taxonomy" id="2073113"/>
    <lineage>
        <taxon>Archaea</taxon>
        <taxon>Methanobacteriati</taxon>
        <taxon>Methanobacteriota</taxon>
        <taxon>Stenosarchaea group</taxon>
        <taxon>Halobacteria</taxon>
        <taxon>Halobacteriales</taxon>
        <taxon>Haloferacaceae</taxon>
        <taxon>Halobaculum</taxon>
    </lineage>
</organism>
<feature type="transmembrane region" description="Helical" evidence="1">
    <location>
        <begin position="268"/>
        <end position="294"/>
    </location>
</feature>
<evidence type="ECO:0000313" key="2">
    <source>
        <dbReference type="EMBL" id="MXR43283.1"/>
    </source>
</evidence>
<dbReference type="RefSeq" id="WP_201289653.1">
    <property type="nucleotide sequence ID" value="NZ_WUUS01000016.1"/>
</dbReference>